<feature type="transmembrane region" description="Helical" evidence="5">
    <location>
        <begin position="59"/>
        <end position="83"/>
    </location>
</feature>
<proteinExistence type="inferred from homology"/>
<sequence>MKEFFHPVDYFRQDSFRGYNLLMRTSQLYLAVFFSGLTTLAAELAASRLLENHFGTSNLIYASIIGLILIYLTAGYLLGGYWADRSPHPQTFLNILAWGGFTIGLVPLISRPVLRLAANAFDQLQMGALLGSFVVVMVLFVVPVTLLGMASPFAIRLAIQDAGQAGSVSGKIYAISTLGSFLGTFLPGLILIPLVGTYRTFLSISGLMLLVSLGLLWGTCGWKPALALLWMPVVILLLAVLGVRGFDKTTSGLIFETESSYNYIQVIQDGDFRYLRLNEGQGIHSMYHPTQLLYAGPWEQVLAAPYFNSAPYAPENLQSMAIIGLAAGTTARQAAAAYGNLLIDGFEIDPKIVQVGRDYFGMNLSNLNVMIQDGRYGLAHTSRRYQVISIDAYRPPYIPWHLTTREFFQEVRDHLTEDGVITINVGRAPGDRRLIEAFSATLLTVFPSVYVVDLPGTFNSILYASVQPSEPANLDANLVYLLGRGDVHPLILYSLKVVLENLQPAPIGGVVFTDDRAPIEWITNTMVVRFLLSGEAEVLQ</sequence>
<dbReference type="EMBL" id="DSYK01000275">
    <property type="protein sequence ID" value="HGS21273.1"/>
    <property type="molecule type" value="Genomic_DNA"/>
</dbReference>
<feature type="transmembrane region" description="Helical" evidence="5">
    <location>
        <begin position="28"/>
        <end position="47"/>
    </location>
</feature>
<comment type="caution">
    <text evidence="7">The sequence shown here is derived from an EMBL/GenBank/DDBJ whole genome shotgun (WGS) entry which is preliminary data.</text>
</comment>
<feature type="transmembrane region" description="Helical" evidence="5">
    <location>
        <begin position="95"/>
        <end position="114"/>
    </location>
</feature>
<dbReference type="Gene3D" id="3.40.50.150">
    <property type="entry name" value="Vaccinia Virus protein VP39"/>
    <property type="match status" value="1"/>
</dbReference>
<dbReference type="CDD" id="cd02440">
    <property type="entry name" value="AdoMet_MTases"/>
    <property type="match status" value="1"/>
</dbReference>
<name>A0A7C4KHC1_9CHLR</name>
<feature type="transmembrane region" description="Helical" evidence="5">
    <location>
        <begin position="126"/>
        <end position="152"/>
    </location>
</feature>
<keyword evidence="2 4" id="KW-0808">Transferase</keyword>
<feature type="transmembrane region" description="Helical" evidence="5">
    <location>
        <begin position="172"/>
        <end position="194"/>
    </location>
</feature>
<evidence type="ECO:0000256" key="1">
    <source>
        <dbReference type="ARBA" id="ARBA00007867"/>
    </source>
</evidence>
<keyword evidence="3 4" id="KW-0620">Polyamine biosynthesis</keyword>
<gene>
    <name evidence="7" type="ORF">ENT37_05320</name>
</gene>
<feature type="transmembrane region" description="Helical" evidence="5">
    <location>
        <begin position="201"/>
        <end position="219"/>
    </location>
</feature>
<accession>A0A7C4KHC1</accession>
<organism evidence="7">
    <name type="scientific">Anaerolinea thermolimosa</name>
    <dbReference type="NCBI Taxonomy" id="229919"/>
    <lineage>
        <taxon>Bacteria</taxon>
        <taxon>Bacillati</taxon>
        <taxon>Chloroflexota</taxon>
        <taxon>Anaerolineae</taxon>
        <taxon>Anaerolineales</taxon>
        <taxon>Anaerolineaceae</taxon>
        <taxon>Anaerolinea</taxon>
    </lineage>
</organism>
<feature type="active site" description="Proton acceptor" evidence="4">
    <location>
        <position position="391"/>
    </location>
</feature>
<evidence type="ECO:0000256" key="2">
    <source>
        <dbReference type="ARBA" id="ARBA00022679"/>
    </source>
</evidence>
<dbReference type="InterPro" id="IPR030374">
    <property type="entry name" value="PABS"/>
</dbReference>
<keyword evidence="5" id="KW-0812">Transmembrane</keyword>
<comment type="similarity">
    <text evidence="1">Belongs to the spermidine/spermine synthase family.</text>
</comment>
<evidence type="ECO:0000256" key="3">
    <source>
        <dbReference type="ARBA" id="ARBA00023115"/>
    </source>
</evidence>
<protein>
    <submittedName>
        <fullName evidence="7">Spermine synthase</fullName>
    </submittedName>
</protein>
<dbReference type="PANTHER" id="PTHR43317">
    <property type="entry name" value="THERMOSPERMINE SYNTHASE ACAULIS5"/>
    <property type="match status" value="1"/>
</dbReference>
<keyword evidence="5" id="KW-0472">Membrane</keyword>
<evidence type="ECO:0000256" key="5">
    <source>
        <dbReference type="SAM" id="Phobius"/>
    </source>
</evidence>
<feature type="transmembrane region" description="Helical" evidence="5">
    <location>
        <begin position="225"/>
        <end position="243"/>
    </location>
</feature>
<dbReference type="SUPFAM" id="SSF53335">
    <property type="entry name" value="S-adenosyl-L-methionine-dependent methyltransferases"/>
    <property type="match status" value="1"/>
</dbReference>
<dbReference type="InterPro" id="IPR029063">
    <property type="entry name" value="SAM-dependent_MTases_sf"/>
</dbReference>
<dbReference type="PROSITE" id="PS51006">
    <property type="entry name" value="PABS_2"/>
    <property type="match status" value="1"/>
</dbReference>
<reference evidence="7" key="1">
    <citation type="journal article" date="2020" name="mSystems">
        <title>Genome- and Community-Level Interaction Insights into Carbon Utilization and Element Cycling Functions of Hydrothermarchaeota in Hydrothermal Sediment.</title>
        <authorList>
            <person name="Zhou Z."/>
            <person name="Liu Y."/>
            <person name="Xu W."/>
            <person name="Pan J."/>
            <person name="Luo Z.H."/>
            <person name="Li M."/>
        </authorList>
    </citation>
    <scope>NUCLEOTIDE SEQUENCE [LARGE SCALE GENOMIC DNA]</scope>
    <source>
        <strain evidence="7">SpSt-573</strain>
    </source>
</reference>
<keyword evidence="5" id="KW-1133">Transmembrane helix</keyword>
<dbReference type="GO" id="GO:0016740">
    <property type="term" value="F:transferase activity"/>
    <property type="evidence" value="ECO:0007669"/>
    <property type="project" value="UniProtKB-UniRule"/>
</dbReference>
<dbReference type="PANTHER" id="PTHR43317:SF1">
    <property type="entry name" value="THERMOSPERMINE SYNTHASE ACAULIS5"/>
    <property type="match status" value="1"/>
</dbReference>
<evidence type="ECO:0000256" key="4">
    <source>
        <dbReference type="PROSITE-ProRule" id="PRU00354"/>
    </source>
</evidence>
<dbReference type="AlphaFoldDB" id="A0A7C4KHC1"/>
<dbReference type="NCBIfam" id="NF037959">
    <property type="entry name" value="MFS_SpdSyn"/>
    <property type="match status" value="1"/>
</dbReference>
<dbReference type="GO" id="GO:0006596">
    <property type="term" value="P:polyamine biosynthetic process"/>
    <property type="evidence" value="ECO:0007669"/>
    <property type="project" value="UniProtKB-UniRule"/>
</dbReference>
<evidence type="ECO:0000259" key="6">
    <source>
        <dbReference type="PROSITE" id="PS51006"/>
    </source>
</evidence>
<feature type="domain" description="PABS" evidence="6">
    <location>
        <begin position="230"/>
        <end position="485"/>
    </location>
</feature>
<dbReference type="Pfam" id="PF01564">
    <property type="entry name" value="Spermine_synth"/>
    <property type="match status" value="1"/>
</dbReference>
<evidence type="ECO:0000313" key="7">
    <source>
        <dbReference type="EMBL" id="HGS21273.1"/>
    </source>
</evidence>